<dbReference type="AlphaFoldDB" id="A0A2P2N6J8"/>
<name>A0A2P2N6J8_RHIMU</name>
<evidence type="ECO:0000313" key="1">
    <source>
        <dbReference type="EMBL" id="MBX38098.1"/>
    </source>
</evidence>
<proteinExistence type="predicted"/>
<reference evidence="1" key="1">
    <citation type="submission" date="2018-02" db="EMBL/GenBank/DDBJ databases">
        <title>Rhizophora mucronata_Transcriptome.</title>
        <authorList>
            <person name="Meera S.P."/>
            <person name="Sreeshan A."/>
            <person name="Augustine A."/>
        </authorList>
    </citation>
    <scope>NUCLEOTIDE SEQUENCE</scope>
    <source>
        <tissue evidence="1">Leaf</tissue>
    </source>
</reference>
<organism evidence="1">
    <name type="scientific">Rhizophora mucronata</name>
    <name type="common">Asiatic mangrove</name>
    <dbReference type="NCBI Taxonomy" id="61149"/>
    <lineage>
        <taxon>Eukaryota</taxon>
        <taxon>Viridiplantae</taxon>
        <taxon>Streptophyta</taxon>
        <taxon>Embryophyta</taxon>
        <taxon>Tracheophyta</taxon>
        <taxon>Spermatophyta</taxon>
        <taxon>Magnoliopsida</taxon>
        <taxon>eudicotyledons</taxon>
        <taxon>Gunneridae</taxon>
        <taxon>Pentapetalae</taxon>
        <taxon>rosids</taxon>
        <taxon>fabids</taxon>
        <taxon>Malpighiales</taxon>
        <taxon>Rhizophoraceae</taxon>
        <taxon>Rhizophora</taxon>
    </lineage>
</organism>
<dbReference type="EMBL" id="GGEC01057614">
    <property type="protein sequence ID" value="MBX38098.1"/>
    <property type="molecule type" value="Transcribed_RNA"/>
</dbReference>
<accession>A0A2P2N6J8</accession>
<protein>
    <submittedName>
        <fullName evidence="1">Uncharacterized protein</fullName>
    </submittedName>
</protein>
<sequence length="21" mass="2572">MENEILHINYRDIQKDAIPMK</sequence>